<dbReference type="Proteomes" id="UP000187735">
    <property type="component" value="Chromosome"/>
</dbReference>
<name>A0A1P8WR51_9PLAN</name>
<protein>
    <recommendedName>
        <fullName evidence="1">FAD-dependent urate hydroxylase HpyO/Asp monooxygenase CreE-like FAD/NAD(P)-binding domain-containing protein</fullName>
    </recommendedName>
</protein>
<dbReference type="InterPro" id="IPR038732">
    <property type="entry name" value="HpyO/CreE_NAD-binding"/>
</dbReference>
<dbReference type="Gene3D" id="3.50.50.60">
    <property type="entry name" value="FAD/NAD(P)-binding domain"/>
    <property type="match status" value="1"/>
</dbReference>
<dbReference type="PANTHER" id="PTHR40254:SF1">
    <property type="entry name" value="BLR0577 PROTEIN"/>
    <property type="match status" value="1"/>
</dbReference>
<evidence type="ECO:0000313" key="3">
    <source>
        <dbReference type="Proteomes" id="UP000187735"/>
    </source>
</evidence>
<reference evidence="2 3" key="1">
    <citation type="journal article" date="2016" name="Front. Microbiol.">
        <title>Fuerstia marisgermanicae gen. nov., sp. nov., an Unusual Member of the Phylum Planctomycetes from the German Wadden Sea.</title>
        <authorList>
            <person name="Kohn T."/>
            <person name="Heuer A."/>
            <person name="Jogler M."/>
            <person name="Vollmers J."/>
            <person name="Boedeker C."/>
            <person name="Bunk B."/>
            <person name="Rast P."/>
            <person name="Borchert D."/>
            <person name="Glockner I."/>
            <person name="Freese H.M."/>
            <person name="Klenk H.P."/>
            <person name="Overmann J."/>
            <person name="Kaster A.K."/>
            <person name="Rohde M."/>
            <person name="Wiegand S."/>
            <person name="Jogler C."/>
        </authorList>
    </citation>
    <scope>NUCLEOTIDE SEQUENCE [LARGE SCALE GENOMIC DNA]</scope>
    <source>
        <strain evidence="2 3">NH11</strain>
    </source>
</reference>
<dbReference type="KEGG" id="fmr:Fuma_06209"/>
<evidence type="ECO:0000259" key="1">
    <source>
        <dbReference type="Pfam" id="PF13454"/>
    </source>
</evidence>
<dbReference type="PANTHER" id="PTHR40254">
    <property type="entry name" value="BLR0577 PROTEIN"/>
    <property type="match status" value="1"/>
</dbReference>
<dbReference type="InterPro" id="IPR036188">
    <property type="entry name" value="FAD/NAD-bd_sf"/>
</dbReference>
<organism evidence="2 3">
    <name type="scientific">Fuerstiella marisgermanici</name>
    <dbReference type="NCBI Taxonomy" id="1891926"/>
    <lineage>
        <taxon>Bacteria</taxon>
        <taxon>Pseudomonadati</taxon>
        <taxon>Planctomycetota</taxon>
        <taxon>Planctomycetia</taxon>
        <taxon>Planctomycetales</taxon>
        <taxon>Planctomycetaceae</taxon>
        <taxon>Fuerstiella</taxon>
    </lineage>
</organism>
<dbReference type="EMBL" id="CP017641">
    <property type="protein sequence ID" value="APZ96540.1"/>
    <property type="molecule type" value="Genomic_DNA"/>
</dbReference>
<keyword evidence="3" id="KW-1185">Reference proteome</keyword>
<dbReference type="SUPFAM" id="SSF51905">
    <property type="entry name" value="FAD/NAD(P)-binding domain"/>
    <property type="match status" value="1"/>
</dbReference>
<dbReference type="AlphaFoldDB" id="A0A1P8WR51"/>
<feature type="domain" description="FAD-dependent urate hydroxylase HpyO/Asp monooxygenase CreE-like FAD/NAD(P)-binding" evidence="1">
    <location>
        <begin position="23"/>
        <end position="185"/>
    </location>
</feature>
<accession>A0A1P8WR51</accession>
<evidence type="ECO:0000313" key="2">
    <source>
        <dbReference type="EMBL" id="APZ96540.1"/>
    </source>
</evidence>
<gene>
    <name evidence="2" type="ORF">Fuma_06209</name>
</gene>
<sequence>MTVQMATSPDAPQTPTNAGRRIVVVGCGPKGLYCLERLCFELHRQTNHGSVRHRVTILEPSEFCGAGAVYNPRQPKYLRMNFAAGYINAWHPESPCCDDHSSLVGWLADKHQTDPQPQAFAPRAVVGEYLHDCFRKVLRRMRQVADVDVIRTRAREIRKRRGVWRVTASDQQVFDAEEVLVTVGHEGWRSSAVTALDGVERPQMVPVFPTEKHLRPSIIPAGSVVAVRGFGLSWIDAALSLTEGRGGLFEDVGDRWRYRPGGEEPKLVLPFSRTGRPMLAKPLASQMNLPRNLSHVWETGRANIANIQRPVGVAAIRQELWPAITQAAGHALAVAEGTRSTDDGAQARIQQFFKQWCSGKMSPQTATRQIRHSVDVAYGRKSVDAAWALGEAWRHLYPAIVELVSHGGLTAEAWQPFNHIARELERISFGPPAENLQRVLALIDHGIIDLKFVSAHSGLSNARLPNLRTNDFDAEITHCVNAVIPSAQSIDETGPLGDLLRRQTIRRLHGTLGIEVDRAGQPINDGQIDTEGLAILGRPTEGCILGNDTLSRTLHNNIDRWAAKVAERCRTAVTAE</sequence>
<dbReference type="STRING" id="1891926.Fuma_06209"/>
<dbReference type="Pfam" id="PF13454">
    <property type="entry name" value="NAD_binding_9"/>
    <property type="match status" value="1"/>
</dbReference>
<dbReference type="InterPro" id="IPR052189">
    <property type="entry name" value="L-asp_N-monooxygenase_NS-form"/>
</dbReference>
<proteinExistence type="predicted"/>